<dbReference type="InterPro" id="IPR000873">
    <property type="entry name" value="AMP-dep_synth/lig_dom"/>
</dbReference>
<dbReference type="GO" id="GO:0001676">
    <property type="term" value="P:long-chain fatty acid metabolic process"/>
    <property type="evidence" value="ECO:0000318"/>
    <property type="project" value="GO_Central"/>
</dbReference>
<keyword evidence="3 14" id="KW-0547">Nucleotide-binding</keyword>
<reference evidence="17" key="1">
    <citation type="journal article" date="2020" name="Nat. Ecol. Evol.">
        <title>Deeply conserved synteny resolves early events in vertebrate evolution.</title>
        <authorList>
            <person name="Simakov O."/>
            <person name="Marletaz F."/>
            <person name="Yue J.X."/>
            <person name="O'Connell B."/>
            <person name="Jenkins J."/>
            <person name="Brandt A."/>
            <person name="Calef R."/>
            <person name="Tung C.H."/>
            <person name="Huang T.K."/>
            <person name="Schmutz J."/>
            <person name="Satoh N."/>
            <person name="Yu J.K."/>
            <person name="Putnam N.H."/>
            <person name="Green R.E."/>
            <person name="Rokhsar D.S."/>
        </authorList>
    </citation>
    <scope>NUCLEOTIDE SEQUENCE [LARGE SCALE GENOMIC DNA]</scope>
    <source>
        <strain evidence="17">S238N-H82</strain>
    </source>
</reference>
<evidence type="ECO:0000256" key="9">
    <source>
        <dbReference type="ARBA" id="ARBA00024495"/>
    </source>
</evidence>
<evidence type="ECO:0000259" key="16">
    <source>
        <dbReference type="Pfam" id="PF13193"/>
    </source>
</evidence>
<evidence type="ECO:0000256" key="11">
    <source>
        <dbReference type="ARBA" id="ARBA00024548"/>
    </source>
</evidence>
<gene>
    <name evidence="18" type="primary">LOC118415150</name>
</gene>
<name>A0A9J7L3H6_BRAFL</name>
<dbReference type="InterPro" id="IPR042099">
    <property type="entry name" value="ANL_N_sf"/>
</dbReference>
<dbReference type="Pfam" id="PF00501">
    <property type="entry name" value="AMP-binding"/>
    <property type="match status" value="1"/>
</dbReference>
<sequence length="660" mass="73175">MGAGGTKGKETTSATKLARQSIDVKGEEYARMSCHNQDGKLTDHYFDDVRTLHQAFMRGVRISTNEPCLGWRPAVLAPYEWMTYHQVYIRAINFGSGLVHKGLQPATTTSLGIFSQNRPEWAIAEQGCNMFSIVVVPLYDTLGAEAVQHIINQAELRTVVCDVPDKVAKLLSYAEGAKDNILERIIIMDPITDQQMLGQAEELGIEILSMQDVEQLGENNPQETVPPKPEDLATVCYTSGTTGTPKGAVLTHSNLIACNGGILHACQRHLSFNKDDIHISYLPLAHMFERQALTLLFSVGAKIGFFQGDIKLLTDDMMALKPTFFITVPRLLNRMYDRAWALVQGSSFKTKMLHKALNAKKELLAKGICRNDTIWDTLIFRKARARTGGNVRFVAVGAAPLSEEVLTFARCLFGCTVLEGYGQTECSAAATTTMMGDYTTGHVGAPIQCSMIKLVDVPEMDYYAKQHKGEVCFKGPHVFQGYLKNPEKTAEAIDSDGWLHTGDIGAWLPCGQLRIIDRKKDIFKLAQGEYIAPEKVENVYVRSPLVAQVFVHGVSIKSSLVAIVVPDPDVLPGWAKNQGIEGDMETLCANKDVKDAIMAEFSRMAKEGGLKSFEQVKQIHLHHKLFTSDDDLLTPTFKLKRPQARKYFAKELEEIYALVP</sequence>
<comment type="catalytic activity">
    <reaction evidence="7">
        <text>5-hydroxy-(6E,8Z,11Z,14Z)-eicosatetraenoate + ATP + CoA = 5-hydroxy-(6E,8Z,11Z,14Z)-eicosatetraenoyl-CoA + AMP + diphosphate</text>
        <dbReference type="Rhea" id="RHEA:52108"/>
        <dbReference type="ChEBI" id="CHEBI:30616"/>
        <dbReference type="ChEBI" id="CHEBI:33019"/>
        <dbReference type="ChEBI" id="CHEBI:57287"/>
        <dbReference type="ChEBI" id="CHEBI:65341"/>
        <dbReference type="ChEBI" id="CHEBI:136407"/>
        <dbReference type="ChEBI" id="CHEBI:456215"/>
    </reaction>
    <physiologicalReaction direction="left-to-right" evidence="7">
        <dbReference type="Rhea" id="RHEA:52109"/>
    </physiologicalReaction>
</comment>
<dbReference type="InterPro" id="IPR020845">
    <property type="entry name" value="AMP-binding_CS"/>
</dbReference>
<dbReference type="PANTHER" id="PTHR43272">
    <property type="entry name" value="LONG-CHAIN-FATTY-ACID--COA LIGASE"/>
    <property type="match status" value="1"/>
</dbReference>
<comment type="catalytic activity">
    <reaction evidence="11">
        <text>(5Z,8Z,11Z,14Z)-eicosatetraenoate + ATP + CoA = (5Z,8Z,11Z,14Z)-eicosatetraenoyl-CoA + AMP + diphosphate</text>
        <dbReference type="Rhea" id="RHEA:19713"/>
        <dbReference type="ChEBI" id="CHEBI:30616"/>
        <dbReference type="ChEBI" id="CHEBI:32395"/>
        <dbReference type="ChEBI" id="CHEBI:33019"/>
        <dbReference type="ChEBI" id="CHEBI:57287"/>
        <dbReference type="ChEBI" id="CHEBI:57368"/>
        <dbReference type="ChEBI" id="CHEBI:456215"/>
        <dbReference type="EC" id="6.2.1.15"/>
    </reaction>
    <physiologicalReaction direction="left-to-right" evidence="11">
        <dbReference type="Rhea" id="RHEA:19714"/>
    </physiologicalReaction>
</comment>
<dbReference type="PROSITE" id="PS00455">
    <property type="entry name" value="AMP_BINDING"/>
    <property type="match status" value="1"/>
</dbReference>
<accession>A0A9J7L3H6</accession>
<dbReference type="Pfam" id="PF13193">
    <property type="entry name" value="AMP-binding_C"/>
    <property type="match status" value="1"/>
</dbReference>
<evidence type="ECO:0000256" key="3">
    <source>
        <dbReference type="ARBA" id="ARBA00022741"/>
    </source>
</evidence>
<dbReference type="RefSeq" id="XP_035675412.1">
    <property type="nucleotide sequence ID" value="XM_035819519.1"/>
</dbReference>
<evidence type="ECO:0000256" key="7">
    <source>
        <dbReference type="ARBA" id="ARBA00024469"/>
    </source>
</evidence>
<dbReference type="GeneID" id="118415150"/>
<dbReference type="InterPro" id="IPR025110">
    <property type="entry name" value="AMP-bd_C"/>
</dbReference>
<dbReference type="GO" id="GO:0004467">
    <property type="term" value="F:long-chain fatty acid-CoA ligase activity"/>
    <property type="evidence" value="ECO:0000318"/>
    <property type="project" value="GO_Central"/>
</dbReference>
<reference evidence="18" key="2">
    <citation type="submission" date="2025-08" db="UniProtKB">
        <authorList>
            <consortium name="RefSeq"/>
        </authorList>
    </citation>
    <scope>IDENTIFICATION</scope>
    <source>
        <strain evidence="18">S238N-H82</strain>
        <tissue evidence="18">Testes</tissue>
    </source>
</reference>
<dbReference type="KEGG" id="bfo:118415150"/>
<feature type="domain" description="AMP-binding enzyme C-terminal" evidence="16">
    <location>
        <begin position="535"/>
        <end position="570"/>
    </location>
</feature>
<dbReference type="InterPro" id="IPR045311">
    <property type="entry name" value="LC-FACS_euk"/>
</dbReference>
<dbReference type="SUPFAM" id="SSF56801">
    <property type="entry name" value="Acetyl-CoA synthetase-like"/>
    <property type="match status" value="1"/>
</dbReference>
<dbReference type="Proteomes" id="UP000001554">
    <property type="component" value="Chromosome 5"/>
</dbReference>
<comment type="catalytic activity">
    <reaction evidence="13">
        <text>hexadecanoate + ATP + CoA = hexadecanoyl-CoA + AMP + diphosphate</text>
        <dbReference type="Rhea" id="RHEA:30751"/>
        <dbReference type="ChEBI" id="CHEBI:7896"/>
        <dbReference type="ChEBI" id="CHEBI:30616"/>
        <dbReference type="ChEBI" id="CHEBI:33019"/>
        <dbReference type="ChEBI" id="CHEBI:57287"/>
        <dbReference type="ChEBI" id="CHEBI:57379"/>
        <dbReference type="ChEBI" id="CHEBI:456215"/>
    </reaction>
    <physiologicalReaction direction="left-to-right" evidence="13">
        <dbReference type="Rhea" id="RHEA:30752"/>
    </physiologicalReaction>
</comment>
<keyword evidence="5 14" id="KW-0067">ATP-binding</keyword>
<comment type="catalytic activity">
    <reaction evidence="9">
        <text>12-hydroxy-(5Z,8Z,10E,14Z)-eicosatetraenoate + ATP + CoA = 12-hydroxy-(5Z,8Z,10E,14Z)-eicosatetraenoyl-CoA + AMP + diphosphate</text>
        <dbReference type="Rhea" id="RHEA:52112"/>
        <dbReference type="ChEBI" id="CHEBI:30616"/>
        <dbReference type="ChEBI" id="CHEBI:33019"/>
        <dbReference type="ChEBI" id="CHEBI:57287"/>
        <dbReference type="ChEBI" id="CHEBI:90718"/>
        <dbReference type="ChEBI" id="CHEBI:136408"/>
        <dbReference type="ChEBI" id="CHEBI:456215"/>
    </reaction>
    <physiologicalReaction direction="left-to-right" evidence="9">
        <dbReference type="Rhea" id="RHEA:52113"/>
    </physiologicalReaction>
</comment>
<evidence type="ECO:0000256" key="6">
    <source>
        <dbReference type="ARBA" id="ARBA00023098"/>
    </source>
</evidence>
<dbReference type="GO" id="GO:0005524">
    <property type="term" value="F:ATP binding"/>
    <property type="evidence" value="ECO:0007669"/>
    <property type="project" value="UniProtKB-KW"/>
</dbReference>
<dbReference type="AlphaFoldDB" id="A0A9J7L3H6"/>
<dbReference type="CDD" id="cd05927">
    <property type="entry name" value="LC-FACS_euk"/>
    <property type="match status" value="1"/>
</dbReference>
<comment type="similarity">
    <text evidence="1 14">Belongs to the ATP-dependent AMP-binding enzyme family.</text>
</comment>
<comment type="catalytic activity">
    <reaction evidence="8">
        <text>a long-chain fatty acid + ATP + CoA = a long-chain fatty acyl-CoA + AMP + diphosphate</text>
        <dbReference type="Rhea" id="RHEA:15421"/>
        <dbReference type="ChEBI" id="CHEBI:30616"/>
        <dbReference type="ChEBI" id="CHEBI:33019"/>
        <dbReference type="ChEBI" id="CHEBI:57287"/>
        <dbReference type="ChEBI" id="CHEBI:57560"/>
        <dbReference type="ChEBI" id="CHEBI:83139"/>
        <dbReference type="ChEBI" id="CHEBI:456215"/>
        <dbReference type="EC" id="6.2.1.3"/>
    </reaction>
    <physiologicalReaction direction="left-to-right" evidence="8">
        <dbReference type="Rhea" id="RHEA:15422"/>
    </physiologicalReaction>
</comment>
<evidence type="ECO:0000313" key="18">
    <source>
        <dbReference type="RefSeq" id="XP_035675412.1"/>
    </source>
</evidence>
<evidence type="ECO:0000256" key="14">
    <source>
        <dbReference type="RuleBase" id="RU369030"/>
    </source>
</evidence>
<proteinExistence type="inferred from homology"/>
<feature type="domain" description="AMP-dependent synthetase/ligase" evidence="15">
    <location>
        <begin position="72"/>
        <end position="483"/>
    </location>
</feature>
<dbReference type="GO" id="GO:0005783">
    <property type="term" value="C:endoplasmic reticulum"/>
    <property type="evidence" value="ECO:0000318"/>
    <property type="project" value="GO_Central"/>
</dbReference>
<dbReference type="OMA" id="SHVYGLM"/>
<protein>
    <recommendedName>
        <fullName evidence="14">Long-chain-fatty-acid--CoA ligase</fullName>
        <ecNumber evidence="14">6.2.1.3</ecNumber>
    </recommendedName>
</protein>
<dbReference type="GO" id="GO:0047676">
    <property type="term" value="F:arachidonate-CoA ligase activity"/>
    <property type="evidence" value="ECO:0007669"/>
    <property type="project" value="UniProtKB-EC"/>
</dbReference>
<dbReference type="EC" id="6.2.1.3" evidence="14"/>
<keyword evidence="17" id="KW-1185">Reference proteome</keyword>
<evidence type="ECO:0000313" key="17">
    <source>
        <dbReference type="Proteomes" id="UP000001554"/>
    </source>
</evidence>
<evidence type="ECO:0000256" key="5">
    <source>
        <dbReference type="ARBA" id="ARBA00022840"/>
    </source>
</evidence>
<evidence type="ECO:0000256" key="4">
    <source>
        <dbReference type="ARBA" id="ARBA00022832"/>
    </source>
</evidence>
<dbReference type="OrthoDB" id="1700726at2759"/>
<evidence type="ECO:0000259" key="15">
    <source>
        <dbReference type="Pfam" id="PF00501"/>
    </source>
</evidence>
<evidence type="ECO:0000256" key="13">
    <source>
        <dbReference type="ARBA" id="ARBA00049139"/>
    </source>
</evidence>
<dbReference type="GO" id="GO:0016020">
    <property type="term" value="C:membrane"/>
    <property type="evidence" value="ECO:0000318"/>
    <property type="project" value="GO_Central"/>
</dbReference>
<comment type="catalytic activity">
    <reaction evidence="10">
        <text>15-hydroxy-(5Z,8Z,11Z,13E)-eicosatetraenoate + ATP + CoA = 15-hydroxy-(5Z,8Z,11Z,13E)-eicosatetraenoyl-CoA + AMP + diphosphate</text>
        <dbReference type="Rhea" id="RHEA:52116"/>
        <dbReference type="ChEBI" id="CHEBI:30616"/>
        <dbReference type="ChEBI" id="CHEBI:33019"/>
        <dbReference type="ChEBI" id="CHEBI:57287"/>
        <dbReference type="ChEBI" id="CHEBI:78832"/>
        <dbReference type="ChEBI" id="CHEBI:136409"/>
        <dbReference type="ChEBI" id="CHEBI:456215"/>
    </reaction>
    <physiologicalReaction direction="left-to-right" evidence="10">
        <dbReference type="Rhea" id="RHEA:52117"/>
    </physiologicalReaction>
</comment>
<evidence type="ECO:0000256" key="10">
    <source>
        <dbReference type="ARBA" id="ARBA00024532"/>
    </source>
</evidence>
<organism evidence="17 18">
    <name type="scientific">Branchiostoma floridae</name>
    <name type="common">Florida lancelet</name>
    <name type="synonym">Amphioxus</name>
    <dbReference type="NCBI Taxonomy" id="7739"/>
    <lineage>
        <taxon>Eukaryota</taxon>
        <taxon>Metazoa</taxon>
        <taxon>Chordata</taxon>
        <taxon>Cephalochordata</taxon>
        <taxon>Leptocardii</taxon>
        <taxon>Amphioxiformes</taxon>
        <taxon>Branchiostomatidae</taxon>
        <taxon>Branchiostoma</taxon>
    </lineage>
</organism>
<dbReference type="Gene3D" id="3.40.50.12780">
    <property type="entry name" value="N-terminal domain of ligase-like"/>
    <property type="match status" value="1"/>
</dbReference>
<evidence type="ECO:0000256" key="1">
    <source>
        <dbReference type="ARBA" id="ARBA00006432"/>
    </source>
</evidence>
<evidence type="ECO:0000256" key="12">
    <source>
        <dbReference type="ARBA" id="ARBA00024565"/>
    </source>
</evidence>
<evidence type="ECO:0000256" key="8">
    <source>
        <dbReference type="ARBA" id="ARBA00024484"/>
    </source>
</evidence>
<evidence type="ECO:0000256" key="2">
    <source>
        <dbReference type="ARBA" id="ARBA00022598"/>
    </source>
</evidence>
<dbReference type="PANTHER" id="PTHR43272:SF33">
    <property type="entry name" value="AMP-BINDING DOMAIN-CONTAINING PROTEIN-RELATED"/>
    <property type="match status" value="1"/>
</dbReference>
<keyword evidence="6 14" id="KW-0443">Lipid metabolism</keyword>
<keyword evidence="4 14" id="KW-0276">Fatty acid metabolism</keyword>
<comment type="catalytic activity">
    <reaction evidence="12">
        <text>(E)-hexadec-2-enoate + ATP + CoA = (2E)-hexadecenoyl-CoA + AMP + diphosphate</text>
        <dbReference type="Rhea" id="RHEA:36139"/>
        <dbReference type="ChEBI" id="CHEBI:30616"/>
        <dbReference type="ChEBI" id="CHEBI:33019"/>
        <dbReference type="ChEBI" id="CHEBI:57287"/>
        <dbReference type="ChEBI" id="CHEBI:61526"/>
        <dbReference type="ChEBI" id="CHEBI:72745"/>
        <dbReference type="ChEBI" id="CHEBI:456215"/>
    </reaction>
    <physiologicalReaction direction="left-to-right" evidence="12">
        <dbReference type="Rhea" id="RHEA:36140"/>
    </physiologicalReaction>
</comment>
<keyword evidence="2 14" id="KW-0436">Ligase</keyword>
<comment type="function">
    <text evidence="14">Catalyzes the conversion of long-chain fatty acids to their active form acyl-CoAs for both synthesis of cellular lipids, and degradation via beta-oxidation.</text>
</comment>